<dbReference type="GO" id="GO:0005886">
    <property type="term" value="C:plasma membrane"/>
    <property type="evidence" value="ECO:0007669"/>
    <property type="project" value="InterPro"/>
</dbReference>
<gene>
    <name evidence="2" type="ORF">O9K51_04366</name>
</gene>
<name>A0AB34FV07_9HYPO</name>
<accession>A0AB34FV07</accession>
<feature type="transmembrane region" description="Helical" evidence="1">
    <location>
        <begin position="170"/>
        <end position="195"/>
    </location>
</feature>
<dbReference type="Proteomes" id="UP001163105">
    <property type="component" value="Unassembled WGS sequence"/>
</dbReference>
<dbReference type="PANTHER" id="PTHR28013:SF7">
    <property type="entry name" value="PALI-DOMAIN-CONTAINING PROTEIN"/>
    <property type="match status" value="1"/>
</dbReference>
<dbReference type="Pfam" id="PF06687">
    <property type="entry name" value="SUR7"/>
    <property type="match status" value="1"/>
</dbReference>
<evidence type="ECO:0000256" key="1">
    <source>
        <dbReference type="SAM" id="Phobius"/>
    </source>
</evidence>
<comment type="caution">
    <text evidence="2">The sequence shown here is derived from an EMBL/GenBank/DDBJ whole genome shotgun (WGS) entry which is preliminary data.</text>
</comment>
<feature type="transmembrane region" description="Helical" evidence="1">
    <location>
        <begin position="106"/>
        <end position="132"/>
    </location>
</feature>
<dbReference type="InterPro" id="IPR051380">
    <property type="entry name" value="pH-response_reg_palI/RIM9"/>
</dbReference>
<dbReference type="InterPro" id="IPR009571">
    <property type="entry name" value="SUR7/Rim9-like_fungi"/>
</dbReference>
<keyword evidence="3" id="KW-1185">Reference proteome</keyword>
<dbReference type="GO" id="GO:0032153">
    <property type="term" value="C:cell division site"/>
    <property type="evidence" value="ECO:0007669"/>
    <property type="project" value="TreeGrafter"/>
</dbReference>
<dbReference type="Gene3D" id="1.20.140.150">
    <property type="match status" value="1"/>
</dbReference>
<dbReference type="PANTHER" id="PTHR28013">
    <property type="entry name" value="PROTEIN DCV1-RELATED"/>
    <property type="match status" value="1"/>
</dbReference>
<keyword evidence="1" id="KW-1133">Transmembrane helix</keyword>
<reference evidence="2" key="1">
    <citation type="submission" date="2023-01" db="EMBL/GenBank/DDBJ databases">
        <title>The growth and conidiation of Purpureocillium lavendulum are regulated by nitrogen source and histone H3K14 acetylation.</title>
        <authorList>
            <person name="Tang P."/>
            <person name="Han J."/>
            <person name="Zhang C."/>
            <person name="Tang P."/>
            <person name="Qi F."/>
            <person name="Zhang K."/>
            <person name="Liang L."/>
        </authorList>
    </citation>
    <scope>NUCLEOTIDE SEQUENCE</scope>
    <source>
        <strain evidence="2">YMF1.00683</strain>
    </source>
</reference>
<dbReference type="AlphaFoldDB" id="A0AB34FV07"/>
<proteinExistence type="predicted"/>
<keyword evidence="1" id="KW-0812">Transmembrane</keyword>
<feature type="transmembrane region" description="Helical" evidence="1">
    <location>
        <begin position="6"/>
        <end position="29"/>
    </location>
</feature>
<evidence type="ECO:0000313" key="2">
    <source>
        <dbReference type="EMBL" id="KAJ6443187.1"/>
    </source>
</evidence>
<keyword evidence="1" id="KW-0472">Membrane</keyword>
<feature type="transmembrane region" description="Helical" evidence="1">
    <location>
        <begin position="138"/>
        <end position="158"/>
    </location>
</feature>
<protein>
    <submittedName>
        <fullName evidence="2">Pali-domain-containing protein</fullName>
    </submittedName>
</protein>
<dbReference type="GO" id="GO:0035838">
    <property type="term" value="C:growing cell tip"/>
    <property type="evidence" value="ECO:0007669"/>
    <property type="project" value="TreeGrafter"/>
</dbReference>
<evidence type="ECO:0000313" key="3">
    <source>
        <dbReference type="Proteomes" id="UP001163105"/>
    </source>
</evidence>
<organism evidence="2 3">
    <name type="scientific">Purpureocillium lavendulum</name>
    <dbReference type="NCBI Taxonomy" id="1247861"/>
    <lineage>
        <taxon>Eukaryota</taxon>
        <taxon>Fungi</taxon>
        <taxon>Dikarya</taxon>
        <taxon>Ascomycota</taxon>
        <taxon>Pezizomycotina</taxon>
        <taxon>Sordariomycetes</taxon>
        <taxon>Hypocreomycetidae</taxon>
        <taxon>Hypocreales</taxon>
        <taxon>Ophiocordycipitaceae</taxon>
        <taxon>Purpureocillium</taxon>
    </lineage>
</organism>
<dbReference type="EMBL" id="JAQHRD010000003">
    <property type="protein sequence ID" value="KAJ6443187.1"/>
    <property type="molecule type" value="Genomic_DNA"/>
</dbReference>
<sequence length="232" mass="25075">MGFGTFVHHIGTLLLLVATVLLIVVDITAPVVNNISILRVDLGPTVVGNEVTFGTFGYCHRGVRDGDLCSKARIGYNPAAIMSNIAGTDYSSAAENTSKGLTRVMVLHPVATGLCFIAFLLCLGTGICGALTATFFSLLSFVVTVVAMICDFVAFSIIKHEINDDDRARAYWGPGIWLMLVAAILTLAAAVIVFITCCAGRSKKRRQTTHAKEGFTEPAAGRRRFWQRRGRY</sequence>